<sequence length="1235" mass="136846">MDTAQGVVRGPGKKRGPKTVHVQLADSQPPEGPVNPTPSRLQHAPENQDVSSLNTPGNHAQDADKYNDVSPVPLSHPQPHTGISTESGTQHDLKDTRRREAAEEEERQGKAVEAEPRRREVEENEEGKKEDERHRDKPRRRHQDASSIPDKPKHVAYADSQPNYEIHEPKPIPFKSRLPEIPDDSAILSFSSGLPYLAGKSVENEPQSSRTGTTHSAIPVTINQDALTDNGFGTSTPENDPFLSRERDPYLRQVVTSYGVTDSTFVSYKMQQHEPERTLPALHRRAKTKDLAPPPAKILQQKDIDRSQNAGTQSKVQTKDLKGSRRKVENTIGVEEPKTGQSRSKGRERQQTSIGGPHNRPPLESPGGTRSGVPIGRSPTPIKERTKSKRHARSPSKDYIHPSSSDTGNIDSTNASGRAPQIEAREMNVNPSAELERASSKPNARRTPKDPKRADSARTAKNKSASSKISTSSRIFQDGKENDGLYTSSSDSYPQPSRSHASGNDDLHNVASKNRETSQSSPEPASNGRPGTSHERSERSDSVKDQHLPKEPVVEFKPKLESKTRNGRNANLPDSDSDNYSGSDDRAAFGSSASLAAKGKSSPPPATNIDPRVGFKDTPDSASSSPPPSKPNLTASPAKAGLKSWMRNLSSQRLGMGIFVALVGVCILSMGSSGSGGSGLTSLAGGGIFLVVLAALGLWAWYKNGKTSRKEQDASATEEKDAVGGNAELADGNNKGKDEDGDDNSSDSDDDHDKANGDRKSKDGRNTSNGKMDDHAADHDHNRDLLKKCQLLHKQAEDRALKLFPDVPRNLVLDALDDYTRAPWTEAEPRSIKELKKADKDVWKKKNPHAEKSYSRHFGPLQDELRKEAKKLFAGLLRCNGAYLSGDQFRVELMFEAPIAIRVTAFPGERLTVKPSVEKEQERWYKGLDTLISMKKCWDDLRVPDLPNMPPIETICIRPPADFTLNKFERICGLRVGTRAYHQELKEFVQACSVERHIGEFATGHRRAWILDLFLKTRPSCIQIDFLPHRRYQAVDLDWNVLSSTSTSRHIDRFGDVIRAVEDYTRKNSLEMLDVGPCLPLNKSGIQSTESLLKKVAGQFSFAQVKVRILRLGLEDPSIMGPGKFSEANDVAKTLCNPEVDALDLFQPRPDTAAKSFLLDTVNEEQAKTFKKHVASEFERRIVDNVDMAQKLLHFMRLAHHSVRNQRPCPHTWTEQEYKRLEERLAVRLSERSAK</sequence>
<evidence type="ECO:0000313" key="2">
    <source>
        <dbReference type="Proteomes" id="UP001234202"/>
    </source>
</evidence>
<evidence type="ECO:0000313" key="1">
    <source>
        <dbReference type="EMBL" id="KAJ9115541.1"/>
    </source>
</evidence>
<proteinExistence type="predicted"/>
<keyword evidence="2" id="KW-1185">Reference proteome</keyword>
<organism evidence="1 2">
    <name type="scientific">Naganishia onofrii</name>
    <dbReference type="NCBI Taxonomy" id="1851511"/>
    <lineage>
        <taxon>Eukaryota</taxon>
        <taxon>Fungi</taxon>
        <taxon>Dikarya</taxon>
        <taxon>Basidiomycota</taxon>
        <taxon>Agaricomycotina</taxon>
        <taxon>Tremellomycetes</taxon>
        <taxon>Filobasidiales</taxon>
        <taxon>Filobasidiaceae</taxon>
        <taxon>Naganishia</taxon>
    </lineage>
</organism>
<reference evidence="1" key="1">
    <citation type="submission" date="2023-04" db="EMBL/GenBank/DDBJ databases">
        <title>Draft Genome sequencing of Naganishia species isolated from polar environments using Oxford Nanopore Technology.</title>
        <authorList>
            <person name="Leo P."/>
            <person name="Venkateswaran K."/>
        </authorList>
    </citation>
    <scope>NUCLEOTIDE SEQUENCE</scope>
    <source>
        <strain evidence="1">DBVPG 5303</strain>
    </source>
</reference>
<dbReference type="Proteomes" id="UP001234202">
    <property type="component" value="Unassembled WGS sequence"/>
</dbReference>
<dbReference type="EMBL" id="JASBWV010000043">
    <property type="protein sequence ID" value="KAJ9115541.1"/>
    <property type="molecule type" value="Genomic_DNA"/>
</dbReference>
<accession>A0ACC2WXL3</accession>
<comment type="caution">
    <text evidence="1">The sequence shown here is derived from an EMBL/GenBank/DDBJ whole genome shotgun (WGS) entry which is preliminary data.</text>
</comment>
<gene>
    <name evidence="1" type="ORF">QFC24_006951</name>
</gene>
<protein>
    <submittedName>
        <fullName evidence="1">Uncharacterized protein</fullName>
    </submittedName>
</protein>
<name>A0ACC2WXL3_9TREE</name>